<dbReference type="InterPro" id="IPR014710">
    <property type="entry name" value="RmlC-like_jellyroll"/>
</dbReference>
<sequence length="152" mass="17430">MINGLVKKELARNKDERGFFEEIIRVSDDFFREGFGQLSHSMMYPGVIKAWHIHKTQIDWWYVSRGTLKVAVYDNRTDSPTYKEIQEFLMGEHGENVVLKIPPGVAHGCKSIGGTSELFYVTSKVYDPNEEGRIPHNDPGIGYDWLKIAPIK</sequence>
<accession>A0A0G0SI09</accession>
<gene>
    <name evidence="2" type="ORF">UT63_C0003G0051</name>
</gene>
<dbReference type="InterPro" id="IPR011051">
    <property type="entry name" value="RmlC_Cupin_sf"/>
</dbReference>
<dbReference type="GO" id="GO:0005829">
    <property type="term" value="C:cytosol"/>
    <property type="evidence" value="ECO:0007669"/>
    <property type="project" value="TreeGrafter"/>
</dbReference>
<organism evidence="2 3">
    <name type="scientific">Candidatus Gottesmanbacteria bacterium GW2011_GWC2_39_8</name>
    <dbReference type="NCBI Taxonomy" id="1618450"/>
    <lineage>
        <taxon>Bacteria</taxon>
        <taxon>Candidatus Gottesmaniibacteriota</taxon>
    </lineage>
</organism>
<dbReference type="Gene3D" id="2.60.120.10">
    <property type="entry name" value="Jelly Rolls"/>
    <property type="match status" value="1"/>
</dbReference>
<dbReference type="PANTHER" id="PTHR21047:SF2">
    <property type="entry name" value="THYMIDINE DIPHOSPHO-4-KETO-RHAMNOSE 3,5-EPIMERASE"/>
    <property type="match status" value="1"/>
</dbReference>
<dbReference type="Proteomes" id="UP000034539">
    <property type="component" value="Unassembled WGS sequence"/>
</dbReference>
<evidence type="ECO:0000313" key="2">
    <source>
        <dbReference type="EMBL" id="KKR34335.1"/>
    </source>
</evidence>
<protein>
    <submittedName>
        <fullName evidence="2">SpsL</fullName>
    </submittedName>
</protein>
<dbReference type="AlphaFoldDB" id="A0A0G0SI09"/>
<dbReference type="PANTHER" id="PTHR21047">
    <property type="entry name" value="DTDP-6-DEOXY-D-GLUCOSE-3,5 EPIMERASE"/>
    <property type="match status" value="1"/>
</dbReference>
<dbReference type="GO" id="GO:0000271">
    <property type="term" value="P:polysaccharide biosynthetic process"/>
    <property type="evidence" value="ECO:0007669"/>
    <property type="project" value="TreeGrafter"/>
</dbReference>
<evidence type="ECO:0000256" key="1">
    <source>
        <dbReference type="PIRSR" id="PIRSR600888-3"/>
    </source>
</evidence>
<reference evidence="2 3" key="1">
    <citation type="journal article" date="2015" name="Nature">
        <title>rRNA introns, odd ribosomes, and small enigmatic genomes across a large radiation of phyla.</title>
        <authorList>
            <person name="Brown C.T."/>
            <person name="Hug L.A."/>
            <person name="Thomas B.C."/>
            <person name="Sharon I."/>
            <person name="Castelle C.J."/>
            <person name="Singh A."/>
            <person name="Wilkins M.J."/>
            <person name="Williams K.H."/>
            <person name="Banfield J.F."/>
        </authorList>
    </citation>
    <scope>NUCLEOTIDE SEQUENCE [LARGE SCALE GENOMIC DNA]</scope>
</reference>
<dbReference type="EMBL" id="LBXN01000003">
    <property type="protein sequence ID" value="KKR34335.1"/>
    <property type="molecule type" value="Genomic_DNA"/>
</dbReference>
<dbReference type="SUPFAM" id="SSF51182">
    <property type="entry name" value="RmlC-like cupins"/>
    <property type="match status" value="1"/>
</dbReference>
<feature type="site" description="Participates in a stacking interaction with the thymidine ring of dTDP-4-oxo-6-deoxyglucose" evidence="1">
    <location>
        <position position="126"/>
    </location>
</feature>
<evidence type="ECO:0000313" key="3">
    <source>
        <dbReference type="Proteomes" id="UP000034539"/>
    </source>
</evidence>
<dbReference type="InterPro" id="IPR000888">
    <property type="entry name" value="RmlC-like"/>
</dbReference>
<comment type="caution">
    <text evidence="2">The sequence shown here is derived from an EMBL/GenBank/DDBJ whole genome shotgun (WGS) entry which is preliminary data.</text>
</comment>
<dbReference type="GO" id="GO:0008830">
    <property type="term" value="F:dTDP-4-dehydrorhamnose 3,5-epimerase activity"/>
    <property type="evidence" value="ECO:0007669"/>
    <property type="project" value="InterPro"/>
</dbReference>
<proteinExistence type="predicted"/>
<dbReference type="Pfam" id="PF00908">
    <property type="entry name" value="dTDP_sugar_isom"/>
    <property type="match status" value="1"/>
</dbReference>
<name>A0A0G0SI09_9BACT</name>